<dbReference type="Gene3D" id="1.10.10.10">
    <property type="entry name" value="Winged helix-like DNA-binding domain superfamily/Winged helix DNA-binding domain"/>
    <property type="match status" value="1"/>
</dbReference>
<comment type="similarity">
    <text evidence="1">Belongs to the LysR transcriptional regulatory family.</text>
</comment>
<dbReference type="PROSITE" id="PS50931">
    <property type="entry name" value="HTH_LYSR"/>
    <property type="match status" value="1"/>
</dbReference>
<dbReference type="Pfam" id="PF03466">
    <property type="entry name" value="LysR_substrate"/>
    <property type="match status" value="1"/>
</dbReference>
<dbReference type="EMBL" id="JBHSGB010000002">
    <property type="protein sequence ID" value="MFC4653943.1"/>
    <property type="molecule type" value="Genomic_DNA"/>
</dbReference>
<evidence type="ECO:0000256" key="2">
    <source>
        <dbReference type="ARBA" id="ARBA00023015"/>
    </source>
</evidence>
<dbReference type="PRINTS" id="PR00039">
    <property type="entry name" value="HTHLYSR"/>
</dbReference>
<proteinExistence type="inferred from homology"/>
<keyword evidence="2" id="KW-0805">Transcription regulation</keyword>
<keyword evidence="3" id="KW-0238">DNA-binding</keyword>
<keyword evidence="7" id="KW-1185">Reference proteome</keyword>
<evidence type="ECO:0000256" key="3">
    <source>
        <dbReference type="ARBA" id="ARBA00023125"/>
    </source>
</evidence>
<comment type="caution">
    <text evidence="6">The sequence shown here is derived from an EMBL/GenBank/DDBJ whole genome shotgun (WGS) entry which is preliminary data.</text>
</comment>
<sequence>MATDRMEALSNLESFVRSAEQHSFSAAARLLALTPAAVSRNVAQLEKNLGVQLFQRSTRKLLLTEAGEQFLQAVRGNLTGIQTAIADISQNAGQPAGTLRLSLSPGFGLEHILPLMPEFLARYPAVRLDWQLSNRQVHLVEEGFDAAIGGGIELAPGVIARRLAPVHVIWVAAPELLHERGYPSHPSELSQWPAVQMRSPQSGKLHQYGFKGPAGETVTPILNARFIADDPDALTRAALLRMGVAALAMPHAVAHLQSGRLVRVLPDWYADLGSINLYFSSHPAGAGLMPAKTRVFVDYLVAEFGRLQLAARFRQEFPVPS</sequence>
<evidence type="ECO:0000313" key="7">
    <source>
        <dbReference type="Proteomes" id="UP001595962"/>
    </source>
</evidence>
<dbReference type="InterPro" id="IPR036390">
    <property type="entry name" value="WH_DNA-bd_sf"/>
</dbReference>
<evidence type="ECO:0000313" key="6">
    <source>
        <dbReference type="EMBL" id="MFC4653943.1"/>
    </source>
</evidence>
<dbReference type="SUPFAM" id="SSF46785">
    <property type="entry name" value="Winged helix' DNA-binding domain"/>
    <property type="match status" value="1"/>
</dbReference>
<dbReference type="RefSeq" id="WP_377331556.1">
    <property type="nucleotide sequence ID" value="NZ_JBHSGB010000002.1"/>
</dbReference>
<feature type="domain" description="HTH lysR-type" evidence="5">
    <location>
        <begin position="19"/>
        <end position="64"/>
    </location>
</feature>
<dbReference type="PANTHER" id="PTHR30537">
    <property type="entry name" value="HTH-TYPE TRANSCRIPTIONAL REGULATOR"/>
    <property type="match status" value="1"/>
</dbReference>
<dbReference type="InterPro" id="IPR005119">
    <property type="entry name" value="LysR_subst-bd"/>
</dbReference>
<evidence type="ECO:0000256" key="4">
    <source>
        <dbReference type="ARBA" id="ARBA00023163"/>
    </source>
</evidence>
<accession>A0ABV9JHM3</accession>
<dbReference type="Pfam" id="PF00126">
    <property type="entry name" value="HTH_1"/>
    <property type="match status" value="1"/>
</dbReference>
<evidence type="ECO:0000256" key="1">
    <source>
        <dbReference type="ARBA" id="ARBA00009437"/>
    </source>
</evidence>
<dbReference type="CDD" id="cd08422">
    <property type="entry name" value="PBP2_CrgA_like"/>
    <property type="match status" value="1"/>
</dbReference>
<organism evidence="6 7">
    <name type="scientific">Rheinheimera marina</name>
    <dbReference type="NCBI Taxonomy" id="1774958"/>
    <lineage>
        <taxon>Bacteria</taxon>
        <taxon>Pseudomonadati</taxon>
        <taxon>Pseudomonadota</taxon>
        <taxon>Gammaproteobacteria</taxon>
        <taxon>Chromatiales</taxon>
        <taxon>Chromatiaceae</taxon>
        <taxon>Rheinheimera</taxon>
    </lineage>
</organism>
<dbReference type="InterPro" id="IPR058163">
    <property type="entry name" value="LysR-type_TF_proteobact-type"/>
</dbReference>
<reference evidence="7" key="1">
    <citation type="journal article" date="2019" name="Int. J. Syst. Evol. Microbiol.">
        <title>The Global Catalogue of Microorganisms (GCM) 10K type strain sequencing project: providing services to taxonomists for standard genome sequencing and annotation.</title>
        <authorList>
            <consortium name="The Broad Institute Genomics Platform"/>
            <consortium name="The Broad Institute Genome Sequencing Center for Infectious Disease"/>
            <person name="Wu L."/>
            <person name="Ma J."/>
        </authorList>
    </citation>
    <scope>NUCLEOTIDE SEQUENCE [LARGE SCALE GENOMIC DNA]</scope>
    <source>
        <strain evidence="7">DT28</strain>
    </source>
</reference>
<dbReference type="InterPro" id="IPR000847">
    <property type="entry name" value="LysR_HTH_N"/>
</dbReference>
<name>A0ABV9JHM3_9GAMM</name>
<dbReference type="PANTHER" id="PTHR30537:SF72">
    <property type="entry name" value="LYSR FAMILY TRANSCRIPTIONAL REGULATOR"/>
    <property type="match status" value="1"/>
</dbReference>
<gene>
    <name evidence="6" type="ORF">ACFO3I_02770</name>
</gene>
<dbReference type="InterPro" id="IPR036388">
    <property type="entry name" value="WH-like_DNA-bd_sf"/>
</dbReference>
<protein>
    <submittedName>
        <fullName evidence="6">LysR substrate-binding domain-containing protein</fullName>
    </submittedName>
</protein>
<dbReference type="Gene3D" id="3.40.190.290">
    <property type="match status" value="1"/>
</dbReference>
<keyword evidence="4" id="KW-0804">Transcription</keyword>
<evidence type="ECO:0000259" key="5">
    <source>
        <dbReference type="PROSITE" id="PS50931"/>
    </source>
</evidence>
<dbReference type="SUPFAM" id="SSF53850">
    <property type="entry name" value="Periplasmic binding protein-like II"/>
    <property type="match status" value="1"/>
</dbReference>
<dbReference type="Proteomes" id="UP001595962">
    <property type="component" value="Unassembled WGS sequence"/>
</dbReference>